<evidence type="ECO:0000256" key="14">
    <source>
        <dbReference type="ARBA" id="ARBA00057745"/>
    </source>
</evidence>
<dbReference type="Pfam" id="PF08544">
    <property type="entry name" value="GHMP_kinases_C"/>
    <property type="match status" value="1"/>
</dbReference>
<organism evidence="19">
    <name type="scientific">Oryza glumipatula</name>
    <dbReference type="NCBI Taxonomy" id="40148"/>
    <lineage>
        <taxon>Eukaryota</taxon>
        <taxon>Viridiplantae</taxon>
        <taxon>Streptophyta</taxon>
        <taxon>Embryophyta</taxon>
        <taxon>Tracheophyta</taxon>
        <taxon>Spermatophyta</taxon>
        <taxon>Magnoliopsida</taxon>
        <taxon>Liliopsida</taxon>
        <taxon>Poales</taxon>
        <taxon>Poaceae</taxon>
        <taxon>BOP clade</taxon>
        <taxon>Oryzoideae</taxon>
        <taxon>Oryzeae</taxon>
        <taxon>Oryzinae</taxon>
        <taxon>Oryza</taxon>
    </lineage>
</organism>
<dbReference type="FunFam" id="3.30.230.120:FF:000003">
    <property type="entry name" value="Probable glucuronokinase 2"/>
    <property type="match status" value="1"/>
</dbReference>
<keyword evidence="4" id="KW-0479">Metal-binding</keyword>
<accession>A0A0E0BGR6</accession>
<evidence type="ECO:0000256" key="7">
    <source>
        <dbReference type="ARBA" id="ARBA00022840"/>
    </source>
</evidence>
<dbReference type="InterPro" id="IPR013750">
    <property type="entry name" value="GHMP_kinase_C_dom"/>
</dbReference>
<evidence type="ECO:0000256" key="15">
    <source>
        <dbReference type="ARBA" id="ARBA00066368"/>
    </source>
</evidence>
<evidence type="ECO:0000313" key="20">
    <source>
        <dbReference type="Proteomes" id="UP000026961"/>
    </source>
</evidence>
<evidence type="ECO:0000256" key="4">
    <source>
        <dbReference type="ARBA" id="ARBA00022723"/>
    </source>
</evidence>
<comment type="catalytic activity">
    <reaction evidence="13">
        <text>D-glucuronate + ATP = 1-phospho-alpha-D-glucuronate + ADP + H(+)</text>
        <dbReference type="Rhea" id="RHEA:17005"/>
        <dbReference type="ChEBI" id="CHEBI:15378"/>
        <dbReference type="ChEBI" id="CHEBI:30616"/>
        <dbReference type="ChEBI" id="CHEBI:57897"/>
        <dbReference type="ChEBI" id="CHEBI:58720"/>
        <dbReference type="ChEBI" id="CHEBI:456216"/>
        <dbReference type="EC" id="2.7.1.43"/>
    </reaction>
</comment>
<dbReference type="Proteomes" id="UP000026961">
    <property type="component" value="Chromosome 11"/>
</dbReference>
<evidence type="ECO:0000256" key="2">
    <source>
        <dbReference type="ARBA" id="ARBA00001946"/>
    </source>
</evidence>
<comment type="cofactor">
    <cofactor evidence="2">
        <name>Mg(2+)</name>
        <dbReference type="ChEBI" id="CHEBI:18420"/>
    </cofactor>
</comment>
<dbReference type="Gramene" id="OGLUM11G06560.5">
    <property type="protein sequence ID" value="OGLUM11G06560.5"/>
    <property type="gene ID" value="OGLUM11G06560"/>
</dbReference>
<feature type="domain" description="GHMP kinase N-terminal" evidence="17">
    <location>
        <begin position="190"/>
        <end position="268"/>
    </location>
</feature>
<dbReference type="Gene3D" id="3.30.230.120">
    <property type="match status" value="1"/>
</dbReference>
<evidence type="ECO:0000256" key="16">
    <source>
        <dbReference type="SAM" id="MobiDB-lite"/>
    </source>
</evidence>
<dbReference type="GO" id="GO:0005524">
    <property type="term" value="F:ATP binding"/>
    <property type="evidence" value="ECO:0007669"/>
    <property type="project" value="UniProtKB-KW"/>
</dbReference>
<evidence type="ECO:0000256" key="10">
    <source>
        <dbReference type="ARBA" id="ARBA00023277"/>
    </source>
</evidence>
<evidence type="ECO:0000256" key="8">
    <source>
        <dbReference type="ARBA" id="ARBA00022842"/>
    </source>
</evidence>
<evidence type="ECO:0000259" key="18">
    <source>
        <dbReference type="Pfam" id="PF08544"/>
    </source>
</evidence>
<dbReference type="PANTHER" id="PTHR38710">
    <property type="entry name" value="WITH PUTATIVE URIDYL PYROPHOSPHORYLASE-RELATED"/>
    <property type="match status" value="1"/>
</dbReference>
<dbReference type="PRINTS" id="PR00959">
    <property type="entry name" value="MEVGALKINASE"/>
</dbReference>
<dbReference type="GO" id="GO:0046872">
    <property type="term" value="F:metal ion binding"/>
    <property type="evidence" value="ECO:0007669"/>
    <property type="project" value="UniProtKB-KW"/>
</dbReference>
<keyword evidence="9" id="KW-0464">Manganese</keyword>
<evidence type="ECO:0000259" key="17">
    <source>
        <dbReference type="Pfam" id="PF00288"/>
    </source>
</evidence>
<evidence type="ECO:0000256" key="9">
    <source>
        <dbReference type="ARBA" id="ARBA00023211"/>
    </source>
</evidence>
<evidence type="ECO:0000256" key="5">
    <source>
        <dbReference type="ARBA" id="ARBA00022741"/>
    </source>
</evidence>
<dbReference type="EC" id="2.7.1.43" evidence="15"/>
<keyword evidence="8" id="KW-0460">Magnesium</keyword>
<dbReference type="PANTHER" id="PTHR38710:SF1">
    <property type="entry name" value="WITH PUTATIVE URIDYL PYROPHOSPHORYLASE-RELATED"/>
    <property type="match status" value="1"/>
</dbReference>
<feature type="domain" description="GHMP kinase C-terminal" evidence="18">
    <location>
        <begin position="343"/>
        <end position="417"/>
    </location>
</feature>
<reference evidence="19" key="1">
    <citation type="submission" date="2015-04" db="UniProtKB">
        <authorList>
            <consortium name="EnsemblPlants"/>
        </authorList>
    </citation>
    <scope>IDENTIFICATION</scope>
</reference>
<feature type="region of interest" description="Disordered" evidence="16">
    <location>
        <begin position="21"/>
        <end position="62"/>
    </location>
</feature>
<dbReference type="HOGENOM" id="CLU_050132_0_0_1"/>
<keyword evidence="5" id="KW-0547">Nucleotide-binding</keyword>
<comment type="function">
    <text evidence="14">Sugar-1-kinase with a strict substrate specificity for D-glucuronic acid and ATP. Involved in the biosynthesis of UDP-glucuronic acid (UDP-GlcA), providing nucleotide sugars for cell-wall polymers. May be also involved in a salvage pathway for glucuronic acid.</text>
</comment>
<dbReference type="InterPro" id="IPR036554">
    <property type="entry name" value="GHMP_kinase_C_sf"/>
</dbReference>
<keyword evidence="20" id="KW-1185">Reference proteome</keyword>
<dbReference type="SUPFAM" id="SSF54211">
    <property type="entry name" value="Ribosomal protein S5 domain 2-like"/>
    <property type="match status" value="1"/>
</dbReference>
<dbReference type="InterPro" id="IPR006204">
    <property type="entry name" value="GHMP_kinase_N_dom"/>
</dbReference>
<keyword evidence="10" id="KW-0119">Carbohydrate metabolism</keyword>
<name>A0A0E0BGR6_9ORYZ</name>
<proteinExistence type="inferred from homology"/>
<dbReference type="InterPro" id="IPR020568">
    <property type="entry name" value="Ribosomal_Su5_D2-typ_SF"/>
</dbReference>
<evidence type="ECO:0000256" key="12">
    <source>
        <dbReference type="ARBA" id="ARBA00038121"/>
    </source>
</evidence>
<evidence type="ECO:0000313" key="19">
    <source>
        <dbReference type="EnsemblPlants" id="OGLUM11G06560.5"/>
    </source>
</evidence>
<dbReference type="GO" id="GO:0047940">
    <property type="term" value="F:glucuronokinase activity"/>
    <property type="evidence" value="ECO:0007669"/>
    <property type="project" value="UniProtKB-EC"/>
</dbReference>
<keyword evidence="6" id="KW-0418">Kinase</keyword>
<evidence type="ECO:0000256" key="6">
    <source>
        <dbReference type="ARBA" id="ARBA00022777"/>
    </source>
</evidence>
<evidence type="ECO:0000256" key="3">
    <source>
        <dbReference type="ARBA" id="ARBA00022679"/>
    </source>
</evidence>
<evidence type="ECO:0000256" key="11">
    <source>
        <dbReference type="ARBA" id="ARBA00023285"/>
    </source>
</evidence>
<protein>
    <recommendedName>
        <fullName evidence="15">glucuronokinase</fullName>
        <ecNumber evidence="15">2.7.1.43</ecNumber>
    </recommendedName>
</protein>
<keyword evidence="3" id="KW-0808">Transferase</keyword>
<reference evidence="19" key="2">
    <citation type="submission" date="2018-05" db="EMBL/GenBank/DDBJ databases">
        <title>OgluRS3 (Oryza glumaepatula Reference Sequence Version 3).</title>
        <authorList>
            <person name="Zhang J."/>
            <person name="Kudrna D."/>
            <person name="Lee S."/>
            <person name="Talag J."/>
            <person name="Welchert J."/>
            <person name="Wing R.A."/>
        </authorList>
    </citation>
    <scope>NUCLEOTIDE SEQUENCE [LARGE SCALE GENOMIC DNA]</scope>
</reference>
<dbReference type="SUPFAM" id="SSF55060">
    <property type="entry name" value="GHMP Kinase, C-terminal domain"/>
    <property type="match status" value="1"/>
</dbReference>
<sequence>MVISAFFVGSGEGLKHQHQVVGAQRDREINSIPSASTPRDSRLGPPPISIPRPDQGAPPSRCSHPISIPSHLDVSKSGPGITKNRKPTYVGMTEQEHRAYARVGLLGNPSDMYGGKTLSFTISNFWATVHLAPSDDGGPLVIRPHPRHDLVDFASLPQLVTRLQNEGYNGGVRLLMAICKVFYSHCIQHGIALKEQNFTLSYDTNIPRQAGLSGSSAIICAALSCLLDFYNVRHLIKVEIRPNIILDAEKELGIVAGLQDRVAQVYGGLVYMDFGKEHMDTLGHGVYTPLDINLLPPLRLIYADNPSDSGKVHSTVRQRWLDGEEFIISSMEEVARLALDGRKALLDKNYRELARLMNRNFDLRRQMFGDDVIGTVNIKMVEAARSVGAAAKFTGSGGAVVALCPDGEAQVLLLEKACRDAGFLVQRIQVAPSPLPLTEGNPPF</sequence>
<dbReference type="Pfam" id="PF00288">
    <property type="entry name" value="GHMP_kinases_N"/>
    <property type="match status" value="1"/>
</dbReference>
<keyword evidence="7" id="KW-0067">ATP-binding</keyword>
<dbReference type="EnsemblPlants" id="OGLUM11G06560.5">
    <property type="protein sequence ID" value="OGLUM11G06560.5"/>
    <property type="gene ID" value="OGLUM11G06560"/>
</dbReference>
<evidence type="ECO:0000256" key="1">
    <source>
        <dbReference type="ARBA" id="ARBA00001936"/>
    </source>
</evidence>
<evidence type="ECO:0000256" key="13">
    <source>
        <dbReference type="ARBA" id="ARBA00051570"/>
    </source>
</evidence>
<dbReference type="AlphaFoldDB" id="A0A0E0BGR6"/>
<comment type="similarity">
    <text evidence="12">Belongs to the GHMP kinase family.</text>
</comment>
<keyword evidence="11" id="KW-0170">Cobalt</keyword>
<comment type="cofactor">
    <cofactor evidence="1">
        <name>Mn(2+)</name>
        <dbReference type="ChEBI" id="CHEBI:29035"/>
    </cofactor>
</comment>
<dbReference type="InterPro" id="IPR053034">
    <property type="entry name" value="Glucuronokinase-like"/>
</dbReference>